<comment type="caution">
    <text evidence="1">The sequence shown here is derived from an EMBL/GenBank/DDBJ whole genome shotgun (WGS) entry which is preliminary data.</text>
</comment>
<dbReference type="EMBL" id="AAWS01000006">
    <property type="protein sequence ID" value="EAY30456.1"/>
    <property type="molecule type" value="Genomic_DNA"/>
</dbReference>
<evidence type="ECO:0000313" key="1">
    <source>
        <dbReference type="EMBL" id="EAY30456.1"/>
    </source>
</evidence>
<reference evidence="1 2" key="1">
    <citation type="submission" date="2007-01" db="EMBL/GenBank/DDBJ databases">
        <authorList>
            <person name="Haygood M."/>
            <person name="Podell S."/>
            <person name="Anderson C."/>
            <person name="Hopkinson B."/>
            <person name="Roe K."/>
            <person name="Barbeau K."/>
            <person name="Gaasterland T."/>
            <person name="Ferriera S."/>
            <person name="Johnson J."/>
            <person name="Kravitz S."/>
            <person name="Beeson K."/>
            <person name="Sutton G."/>
            <person name="Rogers Y.-H."/>
            <person name="Friedman R."/>
            <person name="Frazier M."/>
            <person name="Venter J.C."/>
        </authorList>
    </citation>
    <scope>NUCLEOTIDE SEQUENCE [LARGE SCALE GENOMIC DNA]</scope>
    <source>
        <strain evidence="1 2">ATCC 23134</strain>
    </source>
</reference>
<dbReference type="AlphaFoldDB" id="A1ZG39"/>
<accession>A1ZG39</accession>
<evidence type="ECO:0000313" key="2">
    <source>
        <dbReference type="Proteomes" id="UP000004095"/>
    </source>
</evidence>
<dbReference type="RefSeq" id="WP_002694683.1">
    <property type="nucleotide sequence ID" value="NZ_AAWS01000006.1"/>
</dbReference>
<dbReference type="Proteomes" id="UP000004095">
    <property type="component" value="Unassembled WGS sequence"/>
</dbReference>
<proteinExistence type="predicted"/>
<dbReference type="OrthoDB" id="9844728at2"/>
<keyword evidence="2" id="KW-1185">Reference proteome</keyword>
<name>A1ZG39_MICM2</name>
<organism evidence="1 2">
    <name type="scientific">Microscilla marina ATCC 23134</name>
    <dbReference type="NCBI Taxonomy" id="313606"/>
    <lineage>
        <taxon>Bacteria</taxon>
        <taxon>Pseudomonadati</taxon>
        <taxon>Bacteroidota</taxon>
        <taxon>Cytophagia</taxon>
        <taxon>Cytophagales</taxon>
        <taxon>Microscillaceae</taxon>
        <taxon>Microscilla</taxon>
    </lineage>
</organism>
<sequence>MFLPNSDNLRYYPPDLINAYLSVFFRRHLFGLKVFSHYDQHWDYFILRTRYVLAAIPDEHIEALFKFSKQDVTTNLWAPYQREALLTACWVAGLLKKRQFLPQVKEAILTANDHIFFSPAWLSALFLYNDESLIPTLQTYINQYIEPQYYNYRNAATQAVYALRLWDNQHQTNYAKAYSQYDMHLRIKTNLDQVLRVSEIIRANIDFTYSWQLQQRLKTLLDETTTPSDYCHGLLTSPIIRTYAEGQQAHVSWWWNLEKRKAQYLTGQTADIPDKESLEHHPQALVFRTSHRFESFVRQYIQRPQRAAYLPELIKETLLSQDPIDLLAALEIDITYCLPREVIEICYQKLFEYLPHSIALYESYALALLMRGNSHDQKAAVMYEKAQAMKAKYIWDESAWGGWAHNPVRYK</sequence>
<gene>
    <name evidence="1" type="ORF">M23134_03092</name>
</gene>
<protein>
    <submittedName>
        <fullName evidence="1">Uncharacterized protein</fullName>
    </submittedName>
</protein>